<evidence type="ECO:0000313" key="3">
    <source>
        <dbReference type="Proteomes" id="UP001160390"/>
    </source>
</evidence>
<protein>
    <submittedName>
        <fullName evidence="2">Uncharacterized protein</fullName>
    </submittedName>
</protein>
<keyword evidence="3" id="KW-1185">Reference proteome</keyword>
<name>A0AA35LZD7_9HYPO</name>
<evidence type="ECO:0000313" key="2">
    <source>
        <dbReference type="EMBL" id="CAI6086836.1"/>
    </source>
</evidence>
<dbReference type="AlphaFoldDB" id="A0AA35LZD7"/>
<accession>A0AA35LZD7</accession>
<evidence type="ECO:0000256" key="1">
    <source>
        <dbReference type="SAM" id="MobiDB-lite"/>
    </source>
</evidence>
<reference evidence="2" key="1">
    <citation type="submission" date="2023-01" db="EMBL/GenBank/DDBJ databases">
        <authorList>
            <person name="Piombo E."/>
        </authorList>
    </citation>
    <scope>NUCLEOTIDE SEQUENCE</scope>
</reference>
<dbReference type="Pfam" id="PF14388">
    <property type="entry name" value="DUF4419"/>
    <property type="match status" value="1"/>
</dbReference>
<feature type="region of interest" description="Disordered" evidence="1">
    <location>
        <begin position="370"/>
        <end position="395"/>
    </location>
</feature>
<dbReference type="PANTHER" id="PTHR31252:SF11">
    <property type="entry name" value="DUF4419 DOMAIN-CONTAINING PROTEIN"/>
    <property type="match status" value="1"/>
</dbReference>
<sequence>MPVTLQVAEHDSNSVGQYVNTDHTGSQDVLHKLIHSPAQAQARGETGPILVTGLGQQTSFTDAKLKEMSFSVQDHGLIRAAYYAYSYHHNLVLRPEDIWFAILTQFSFYVNANSEKLRSSFVAHEGKKGLVLRDPGQADMGLMCRNMTKLIDENIVDEKLREWILPSFTTTTINDEVVAAVIMMGTLQRYFQYVFDGSCCGIPRVTLLGELSDWEDIQQRIEKLTEYGEEPSRFCELLRPILHYMILSFKTPEDREVVDFWSKIISHTSGSGMNYLDGWLVAFCFWDEKGKCLVREPKYFRYPSRRTPSVKAPYHSVHFNNVPCGFVSCPLTYLSPEKEVISAKLLAGLAGFELSKSLYESLPTAEAIAEAESNTTASEESKTAASEEENKNQSGLSRLFSKLKATDTAGGNLHPSTQGKTRISLLHTEKASQEADTIQPVSGWWMYRDEAGEHNDKSRSQFYQDKMENDWNGQVSTGYIQKDGKMVVKDELPSDGFFM</sequence>
<comment type="caution">
    <text evidence="2">The sequence shown here is derived from an EMBL/GenBank/DDBJ whole genome shotgun (WGS) entry which is preliminary data.</text>
</comment>
<dbReference type="PANTHER" id="PTHR31252">
    <property type="entry name" value="DUF4419 DOMAIN-CONTAINING PROTEIN"/>
    <property type="match status" value="1"/>
</dbReference>
<dbReference type="Gene3D" id="1.20.120.1060">
    <property type="match status" value="1"/>
</dbReference>
<dbReference type="EMBL" id="CABFNP030000789">
    <property type="protein sequence ID" value="CAI6086836.1"/>
    <property type="molecule type" value="Genomic_DNA"/>
</dbReference>
<gene>
    <name evidence="2" type="ORF">CCHLO57077_00009874</name>
</gene>
<dbReference type="InterPro" id="IPR025533">
    <property type="entry name" value="DUF4419"/>
</dbReference>
<dbReference type="Proteomes" id="UP001160390">
    <property type="component" value="Unassembled WGS sequence"/>
</dbReference>
<proteinExistence type="predicted"/>
<organism evidence="2 3">
    <name type="scientific">Clonostachys chloroleuca</name>
    <dbReference type="NCBI Taxonomy" id="1926264"/>
    <lineage>
        <taxon>Eukaryota</taxon>
        <taxon>Fungi</taxon>
        <taxon>Dikarya</taxon>
        <taxon>Ascomycota</taxon>
        <taxon>Pezizomycotina</taxon>
        <taxon>Sordariomycetes</taxon>
        <taxon>Hypocreomycetidae</taxon>
        <taxon>Hypocreales</taxon>
        <taxon>Bionectriaceae</taxon>
        <taxon>Clonostachys</taxon>
    </lineage>
</organism>